<organism evidence="2">
    <name type="scientific">Eutreptiella gymnastica</name>
    <dbReference type="NCBI Taxonomy" id="73025"/>
    <lineage>
        <taxon>Eukaryota</taxon>
        <taxon>Discoba</taxon>
        <taxon>Euglenozoa</taxon>
        <taxon>Euglenida</taxon>
        <taxon>Spirocuta</taxon>
        <taxon>Euglenophyceae</taxon>
        <taxon>Eutreptiales</taxon>
        <taxon>Eutreptiaceae</taxon>
        <taxon>Eutreptiella</taxon>
    </lineage>
</organism>
<feature type="region of interest" description="Disordered" evidence="1">
    <location>
        <begin position="73"/>
        <end position="101"/>
    </location>
</feature>
<protein>
    <submittedName>
        <fullName evidence="2">Uncharacterized protein</fullName>
    </submittedName>
</protein>
<evidence type="ECO:0000313" key="2">
    <source>
        <dbReference type="EMBL" id="CAE0824347.1"/>
    </source>
</evidence>
<reference evidence="2" key="1">
    <citation type="submission" date="2021-01" db="EMBL/GenBank/DDBJ databases">
        <authorList>
            <person name="Corre E."/>
            <person name="Pelletier E."/>
            <person name="Niang G."/>
            <person name="Scheremetjew M."/>
            <person name="Finn R."/>
            <person name="Kale V."/>
            <person name="Holt S."/>
            <person name="Cochrane G."/>
            <person name="Meng A."/>
            <person name="Brown T."/>
            <person name="Cohen L."/>
        </authorList>
    </citation>
    <scope>NUCLEOTIDE SEQUENCE</scope>
    <source>
        <strain evidence="2">CCMP1594</strain>
    </source>
</reference>
<accession>A0A7S4G3R0</accession>
<name>A0A7S4G3R0_9EUGL</name>
<proteinExistence type="predicted"/>
<gene>
    <name evidence="2" type="ORF">EGYM00163_LOCUS35554</name>
</gene>
<dbReference type="AlphaFoldDB" id="A0A7S4G3R0"/>
<evidence type="ECO:0000256" key="1">
    <source>
        <dbReference type="SAM" id="MobiDB-lite"/>
    </source>
</evidence>
<dbReference type="EMBL" id="HBJA01103141">
    <property type="protein sequence ID" value="CAE0824347.1"/>
    <property type="molecule type" value="Transcribed_RNA"/>
</dbReference>
<sequence length="101" mass="10473">MSGVAKRRGYNVGDPLHCATGGTSMAHQRTDALSVLSQTQPPVRDRTLQAWRGGCHVNLGSAVATHPGHVRIQRKGGAVPHPGTASQSAAVPQYFGPLAGP</sequence>